<accession>A0A174XBN1</accession>
<comment type="similarity">
    <text evidence="1">Belongs to the glycosyl hydrolase 3 family.</text>
</comment>
<dbReference type="InterPro" id="IPR013783">
    <property type="entry name" value="Ig-like_fold"/>
</dbReference>
<evidence type="ECO:0000313" key="5">
    <source>
        <dbReference type="EMBL" id="CUQ53730.1"/>
    </source>
</evidence>
<dbReference type="Gene3D" id="3.20.20.300">
    <property type="entry name" value="Glycoside hydrolase, family 3, N-terminal domain"/>
    <property type="match status" value="1"/>
</dbReference>
<dbReference type="STRING" id="47678.ERS852494_04272"/>
<proteinExistence type="inferred from homology"/>
<dbReference type="Proteomes" id="UP000095657">
    <property type="component" value="Unassembled WGS sequence"/>
</dbReference>
<dbReference type="InterPro" id="IPR017853">
    <property type="entry name" value="GH"/>
</dbReference>
<dbReference type="InterPro" id="IPR036962">
    <property type="entry name" value="Glyco_hydro_3_N_sf"/>
</dbReference>
<evidence type="ECO:0000313" key="6">
    <source>
        <dbReference type="Proteomes" id="UP000095657"/>
    </source>
</evidence>
<dbReference type="Pfam" id="PF07691">
    <property type="entry name" value="PA14"/>
    <property type="match status" value="1"/>
</dbReference>
<gene>
    <name evidence="5" type="primary">bglB_2</name>
    <name evidence="4" type="ORF">ERS852494_04272</name>
    <name evidence="5" type="ORF">ERS852558_04306</name>
</gene>
<dbReference type="Gene3D" id="2.60.40.10">
    <property type="entry name" value="Immunoglobulins"/>
    <property type="match status" value="1"/>
</dbReference>
<evidence type="ECO:0000259" key="3">
    <source>
        <dbReference type="PROSITE" id="PS51820"/>
    </source>
</evidence>
<dbReference type="EC" id="3.2.1.21" evidence="5"/>
<dbReference type="InterPro" id="IPR026891">
    <property type="entry name" value="Fn3-like"/>
</dbReference>
<dbReference type="Gene3D" id="3.40.50.1700">
    <property type="entry name" value="Glycoside hydrolase family 3 C-terminal domain"/>
    <property type="match status" value="1"/>
</dbReference>
<organism evidence="5 7">
    <name type="scientific">Bacteroides caccae</name>
    <dbReference type="NCBI Taxonomy" id="47678"/>
    <lineage>
        <taxon>Bacteria</taxon>
        <taxon>Pseudomonadati</taxon>
        <taxon>Bacteroidota</taxon>
        <taxon>Bacteroidia</taxon>
        <taxon>Bacteroidales</taxon>
        <taxon>Bacteroidaceae</taxon>
        <taxon>Bacteroides</taxon>
    </lineage>
</organism>
<protein>
    <submittedName>
        <fullName evidence="5">Putative beta-glucosidase</fullName>
        <ecNumber evidence="5">3.2.1.21</ecNumber>
    </submittedName>
</protein>
<evidence type="ECO:0000256" key="1">
    <source>
        <dbReference type="ARBA" id="ARBA00005336"/>
    </source>
</evidence>
<dbReference type="SMART" id="SM01217">
    <property type="entry name" value="Fn3_like"/>
    <property type="match status" value="1"/>
</dbReference>
<dbReference type="Proteomes" id="UP000095725">
    <property type="component" value="Unassembled WGS sequence"/>
</dbReference>
<evidence type="ECO:0000256" key="2">
    <source>
        <dbReference type="ARBA" id="ARBA00022801"/>
    </source>
</evidence>
<dbReference type="InterPro" id="IPR050288">
    <property type="entry name" value="Cellulose_deg_GH3"/>
</dbReference>
<dbReference type="PROSITE" id="PS51820">
    <property type="entry name" value="PA14"/>
    <property type="match status" value="1"/>
</dbReference>
<dbReference type="Pfam" id="PF01915">
    <property type="entry name" value="Glyco_hydro_3_C"/>
    <property type="match status" value="1"/>
</dbReference>
<dbReference type="PANTHER" id="PTHR42715">
    <property type="entry name" value="BETA-GLUCOSIDASE"/>
    <property type="match status" value="1"/>
</dbReference>
<reference evidence="6 7" key="1">
    <citation type="submission" date="2015-09" db="EMBL/GenBank/DDBJ databases">
        <authorList>
            <consortium name="Pathogen Informatics"/>
        </authorList>
    </citation>
    <scope>NUCLEOTIDE SEQUENCE [LARGE SCALE GENOMIC DNA]</scope>
    <source>
        <strain evidence="4 6">2789STDY5834880</strain>
        <strain evidence="5 7">2789STDY5834946</strain>
    </source>
</reference>
<dbReference type="FunFam" id="2.60.40.10:FF:000495">
    <property type="entry name" value="Periplasmic beta-glucosidase"/>
    <property type="match status" value="1"/>
</dbReference>
<name>A0A174XBN1_9BACE</name>
<dbReference type="Pfam" id="PF00933">
    <property type="entry name" value="Glyco_hydro_3"/>
    <property type="match status" value="1"/>
</dbReference>
<evidence type="ECO:0000313" key="7">
    <source>
        <dbReference type="Proteomes" id="UP000095725"/>
    </source>
</evidence>
<dbReference type="InterPro" id="IPR002772">
    <property type="entry name" value="Glyco_hydro_3_C"/>
</dbReference>
<dbReference type="SUPFAM" id="SSF51445">
    <property type="entry name" value="(Trans)glycosidases"/>
    <property type="match status" value="1"/>
</dbReference>
<dbReference type="PANTHER" id="PTHR42715:SF10">
    <property type="entry name" value="BETA-GLUCOSIDASE"/>
    <property type="match status" value="1"/>
</dbReference>
<dbReference type="PRINTS" id="PR00133">
    <property type="entry name" value="GLHYDRLASE3"/>
</dbReference>
<evidence type="ECO:0000313" key="4">
    <source>
        <dbReference type="EMBL" id="CUQ20025.1"/>
    </source>
</evidence>
<dbReference type="InterPro" id="IPR001764">
    <property type="entry name" value="Glyco_hydro_3_N"/>
</dbReference>
<dbReference type="SMART" id="SM00758">
    <property type="entry name" value="PA14"/>
    <property type="match status" value="1"/>
</dbReference>
<dbReference type="EMBL" id="CZAI01000016">
    <property type="protein sequence ID" value="CUQ20025.1"/>
    <property type="molecule type" value="Genomic_DNA"/>
</dbReference>
<keyword evidence="5" id="KW-0326">Glycosidase</keyword>
<dbReference type="Pfam" id="PF14310">
    <property type="entry name" value="Fn3-like"/>
    <property type="match status" value="1"/>
</dbReference>
<feature type="domain" description="PA14" evidence="3">
    <location>
        <begin position="445"/>
        <end position="591"/>
    </location>
</feature>
<dbReference type="GO" id="GO:0008422">
    <property type="term" value="F:beta-glucosidase activity"/>
    <property type="evidence" value="ECO:0007669"/>
    <property type="project" value="UniProtKB-EC"/>
</dbReference>
<dbReference type="InterPro" id="IPR036881">
    <property type="entry name" value="Glyco_hydro_3_C_sf"/>
</dbReference>
<keyword evidence="2 5" id="KW-0378">Hydrolase</keyword>
<dbReference type="InterPro" id="IPR011658">
    <property type="entry name" value="PA14_dom"/>
</dbReference>
<dbReference type="SUPFAM" id="SSF52279">
    <property type="entry name" value="Beta-D-glucan exohydrolase, C-terminal domain"/>
    <property type="match status" value="1"/>
</dbReference>
<dbReference type="AlphaFoldDB" id="A0A174XBN1"/>
<dbReference type="EMBL" id="CZBL01000026">
    <property type="protein sequence ID" value="CUQ53730.1"/>
    <property type="molecule type" value="Genomic_DNA"/>
</dbReference>
<dbReference type="Gene3D" id="2.60.120.260">
    <property type="entry name" value="Galactose-binding domain-like"/>
    <property type="match status" value="1"/>
</dbReference>
<dbReference type="GO" id="GO:0005975">
    <property type="term" value="P:carbohydrate metabolic process"/>
    <property type="evidence" value="ECO:0007669"/>
    <property type="project" value="InterPro"/>
</dbReference>
<dbReference type="InterPro" id="IPR037524">
    <property type="entry name" value="PA14/GLEYA"/>
</dbReference>
<sequence>MIGMRCNKWFVSLACLLFGMWGKTIWGQSVYPFQDAGNPIEQRVEDIIRRMTLEEKIDLLSGYKNFNLHPCERLGIPAFHMADGPLGIASWGEYGRATAFPATLSLAASWNRDLARRLGSCYAEEWRSRGIHFMLGPGVNTYRASKSARNFEYMGEDPFLTSELVVPFIKAVQEGGVIATVKHFAANDQEFDRYRVSTEVSERALREIYFPPFKAAVQAAGVKAVMTGYNPVNGIYCTENSFLIDVLKKEWGFQGMLMSDWDCTYSENAVVNGLDMEMGSYKWLIREKLIPMVREGRISEEVINEKVRRIYRSCMEMGFFDRPQKKENIPSFNLKANRMALEVAQEGIVLLKNKDKLLPLNANEVKNIAVIGPNACYNLINDVKNTVSPICYGGGGSSRVHPWYVVSPLEGIRQEFPNANVTYAEGISSEFQSLLFQKSEFRTANGQKGLTSRFYSLGKKGKRISDSTLPVLQRVDKQVDFLWESKPDISEDLGEYYAVVWEGYIEVTQTDSLLLFVDAQGGFRLTVDDELLHDASTAPSCASCHVAVSVKRGDKKKIKLEYYNNNCLPTEVHLGYAYQGEVDFSEARRLASCADIVVFCGGLNGLIEKEGRDRPFDLPYGQELLIKELSSVNPNLVVALHAGGGVQMNSWIDKAAAILYLFYPGQEGGRAMAQILSGKVNPSAKLPFTIEKRWEDSPAYGNYDETRDERKVYYREGIFVGYRGYEKKQIQPLFPFGFGLSYTNFHYSGMDVKIVNRKEKKVKVTFTVSNIGNCQGMEIAQLYVRDEESKEERPLKELKGFEKVQLKPGESREVIIELEKDDFQYFSEKRREWVFEPGIFEIHVGTSYKDVRLKKQIKL</sequence>